<evidence type="ECO:0000256" key="4">
    <source>
        <dbReference type="ARBA" id="ARBA00022475"/>
    </source>
</evidence>
<sequence length="176" mass="16927">MKFSAATVLAMAAVVSAQSAADIPDCARPCLEKAVKDKTSCATTDYACICKTENFSAIRGAATSCVLEKCGTETAIGEVLPATQKLCAGAGDDEPDSSAPASAPATTDAAAPSTAAPSVSATPCETQSSEPAVTDCAPTAPANGTAPGPSAPVIAGAAGLAPVGGLAMVAVVALAL</sequence>
<dbReference type="EMBL" id="CP031385">
    <property type="protein sequence ID" value="QPG93958.1"/>
    <property type="molecule type" value="Genomic_DNA"/>
</dbReference>
<feature type="signal peptide" evidence="18">
    <location>
        <begin position="1"/>
        <end position="17"/>
    </location>
</feature>
<keyword evidence="11 17" id="KW-0472">Membrane</keyword>
<proteinExistence type="inferred from homology"/>
<evidence type="ECO:0000313" key="20">
    <source>
        <dbReference type="EMBL" id="QPG93958.1"/>
    </source>
</evidence>
<keyword evidence="5" id="KW-0964">Secreted</keyword>
<evidence type="ECO:0000256" key="13">
    <source>
        <dbReference type="ARBA" id="ARBA00023180"/>
    </source>
</evidence>
<dbReference type="OrthoDB" id="3767534at2759"/>
<dbReference type="InterPro" id="IPR008427">
    <property type="entry name" value="Extracellular_membr_CFEM_dom"/>
</dbReference>
<keyword evidence="7" id="KW-0336">GPI-anchor</keyword>
<feature type="transmembrane region" description="Helical" evidence="17">
    <location>
        <begin position="153"/>
        <end position="175"/>
    </location>
</feature>
<evidence type="ECO:0000256" key="16">
    <source>
        <dbReference type="SAM" id="MobiDB-lite"/>
    </source>
</evidence>
<dbReference type="AlphaFoldDB" id="A0A7S9PS38"/>
<dbReference type="GO" id="GO:0098552">
    <property type="term" value="C:side of membrane"/>
    <property type="evidence" value="ECO:0007669"/>
    <property type="project" value="UniProtKB-KW"/>
</dbReference>
<dbReference type="GO" id="GO:0005576">
    <property type="term" value="C:extracellular region"/>
    <property type="evidence" value="ECO:0007669"/>
    <property type="project" value="UniProtKB-SubCell"/>
</dbReference>
<dbReference type="PROSITE" id="PS52012">
    <property type="entry name" value="CFEM"/>
    <property type="match status" value="1"/>
</dbReference>
<name>A0A7S9PS38_EPIFF</name>
<evidence type="ECO:0000256" key="6">
    <source>
        <dbReference type="ARBA" id="ARBA00022617"/>
    </source>
</evidence>
<dbReference type="SMART" id="SM00747">
    <property type="entry name" value="CFEM"/>
    <property type="match status" value="1"/>
</dbReference>
<dbReference type="InterPro" id="IPR051735">
    <property type="entry name" value="CFEM_domain"/>
</dbReference>
<evidence type="ECO:0000313" key="21">
    <source>
        <dbReference type="Proteomes" id="UP000594364"/>
    </source>
</evidence>
<keyword evidence="17" id="KW-0812">Transmembrane</keyword>
<evidence type="ECO:0000256" key="11">
    <source>
        <dbReference type="ARBA" id="ARBA00023136"/>
    </source>
</evidence>
<comment type="subcellular location">
    <subcellularLocation>
        <location evidence="1">Cell membrane</location>
        <topology evidence="1">Lipid-anchor</topology>
        <topology evidence="1">GPI-anchor</topology>
    </subcellularLocation>
    <subcellularLocation>
        <location evidence="2">Secreted</location>
    </subcellularLocation>
</comment>
<feature type="region of interest" description="Disordered" evidence="16">
    <location>
        <begin position="88"/>
        <end position="143"/>
    </location>
</feature>
<evidence type="ECO:0000256" key="14">
    <source>
        <dbReference type="ARBA" id="ARBA00023288"/>
    </source>
</evidence>
<keyword evidence="6 15" id="KW-0349">Heme</keyword>
<gene>
    <name evidence="20" type="ORF">C2857_003800</name>
</gene>
<evidence type="ECO:0000256" key="2">
    <source>
        <dbReference type="ARBA" id="ARBA00004613"/>
    </source>
</evidence>
<dbReference type="GO" id="GO:0005886">
    <property type="term" value="C:plasma membrane"/>
    <property type="evidence" value="ECO:0007669"/>
    <property type="project" value="UniProtKB-SubCell"/>
</dbReference>
<evidence type="ECO:0000256" key="8">
    <source>
        <dbReference type="ARBA" id="ARBA00022723"/>
    </source>
</evidence>
<dbReference type="PANTHER" id="PTHR37928">
    <property type="entry name" value="CFEM DOMAIN PROTEIN (AFU_ORTHOLOGUE AFUA_6G14090)"/>
    <property type="match status" value="1"/>
</dbReference>
<keyword evidence="13" id="KW-0325">Glycoprotein</keyword>
<evidence type="ECO:0000256" key="7">
    <source>
        <dbReference type="ARBA" id="ARBA00022622"/>
    </source>
</evidence>
<evidence type="ECO:0000256" key="12">
    <source>
        <dbReference type="ARBA" id="ARBA00023157"/>
    </source>
</evidence>
<feature type="chain" id="PRO_5034588418" description="CFEM domain-containing protein" evidence="18">
    <location>
        <begin position="18"/>
        <end position="176"/>
    </location>
</feature>
<comment type="similarity">
    <text evidence="3">Belongs to the RBT5 family.</text>
</comment>
<keyword evidence="4" id="KW-1003">Cell membrane</keyword>
<evidence type="ECO:0000256" key="15">
    <source>
        <dbReference type="PROSITE-ProRule" id="PRU01356"/>
    </source>
</evidence>
<dbReference type="Pfam" id="PF05730">
    <property type="entry name" value="CFEM"/>
    <property type="match status" value="1"/>
</dbReference>
<feature type="compositionally biased region" description="Low complexity" evidence="16">
    <location>
        <begin position="97"/>
        <end position="123"/>
    </location>
</feature>
<keyword evidence="9 18" id="KW-0732">Signal</keyword>
<keyword evidence="8 15" id="KW-0479">Metal-binding</keyword>
<reference evidence="20 21" key="1">
    <citation type="journal article" date="2018" name="PLoS Genet.">
        <title>Repeat elements organise 3D genome structure and mediate transcription in the filamentous fungus Epichloe festucae.</title>
        <authorList>
            <person name="Winter D.J."/>
            <person name="Ganley A.R.D."/>
            <person name="Young C.A."/>
            <person name="Liachko I."/>
            <person name="Schardl C.L."/>
            <person name="Dupont P.Y."/>
            <person name="Berry D."/>
            <person name="Ram A."/>
            <person name="Scott B."/>
            <person name="Cox M.P."/>
        </authorList>
    </citation>
    <scope>NUCLEOTIDE SEQUENCE [LARGE SCALE GENOMIC DNA]</scope>
    <source>
        <strain evidence="20 21">Fl1</strain>
    </source>
</reference>
<organism evidence="20 21">
    <name type="scientific">Epichloe festucae (strain Fl1)</name>
    <dbReference type="NCBI Taxonomy" id="877507"/>
    <lineage>
        <taxon>Eukaryota</taxon>
        <taxon>Fungi</taxon>
        <taxon>Dikarya</taxon>
        <taxon>Ascomycota</taxon>
        <taxon>Pezizomycotina</taxon>
        <taxon>Sordariomycetes</taxon>
        <taxon>Hypocreomycetidae</taxon>
        <taxon>Hypocreales</taxon>
        <taxon>Clavicipitaceae</taxon>
        <taxon>Epichloe</taxon>
    </lineage>
</organism>
<evidence type="ECO:0000256" key="9">
    <source>
        <dbReference type="ARBA" id="ARBA00022729"/>
    </source>
</evidence>
<dbReference type="PANTHER" id="PTHR37928:SF2">
    <property type="entry name" value="GPI ANCHORED CFEM DOMAIN PROTEIN (AFU_ORTHOLOGUE AFUA_6G10580)"/>
    <property type="match status" value="1"/>
</dbReference>
<keyword evidence="17" id="KW-1133">Transmembrane helix</keyword>
<feature type="binding site" description="axial binding residue" evidence="15">
    <location>
        <position position="45"/>
    </location>
    <ligand>
        <name>heme</name>
        <dbReference type="ChEBI" id="CHEBI:30413"/>
    </ligand>
    <ligandPart>
        <name>Fe</name>
        <dbReference type="ChEBI" id="CHEBI:18248"/>
    </ligandPart>
</feature>
<keyword evidence="12 15" id="KW-1015">Disulfide bond</keyword>
<comment type="caution">
    <text evidence="15">Lacks conserved residue(s) required for the propagation of feature annotation.</text>
</comment>
<evidence type="ECO:0000256" key="1">
    <source>
        <dbReference type="ARBA" id="ARBA00004609"/>
    </source>
</evidence>
<dbReference type="Proteomes" id="UP000594364">
    <property type="component" value="Chromosome 1"/>
</dbReference>
<keyword evidence="21" id="KW-1185">Reference proteome</keyword>
<keyword evidence="14" id="KW-0449">Lipoprotein</keyword>
<feature type="domain" description="CFEM" evidence="19">
    <location>
        <begin position="1"/>
        <end position="114"/>
    </location>
</feature>
<dbReference type="GO" id="GO:0046872">
    <property type="term" value="F:metal ion binding"/>
    <property type="evidence" value="ECO:0007669"/>
    <property type="project" value="UniProtKB-UniRule"/>
</dbReference>
<evidence type="ECO:0000256" key="18">
    <source>
        <dbReference type="SAM" id="SignalP"/>
    </source>
</evidence>
<evidence type="ECO:0000259" key="19">
    <source>
        <dbReference type="PROSITE" id="PS52012"/>
    </source>
</evidence>
<evidence type="ECO:0000256" key="3">
    <source>
        <dbReference type="ARBA" id="ARBA00010031"/>
    </source>
</evidence>
<accession>A0A7S9PS38</accession>
<evidence type="ECO:0000256" key="10">
    <source>
        <dbReference type="ARBA" id="ARBA00023004"/>
    </source>
</evidence>
<feature type="disulfide bond" evidence="15">
    <location>
        <begin position="41"/>
        <end position="48"/>
    </location>
</feature>
<keyword evidence="10 15" id="KW-0408">Iron</keyword>
<evidence type="ECO:0000256" key="5">
    <source>
        <dbReference type="ARBA" id="ARBA00022525"/>
    </source>
</evidence>
<evidence type="ECO:0000256" key="17">
    <source>
        <dbReference type="SAM" id="Phobius"/>
    </source>
</evidence>
<protein>
    <recommendedName>
        <fullName evidence="19">CFEM domain-containing protein</fullName>
    </recommendedName>
</protein>